<dbReference type="NCBIfam" id="NF045515">
    <property type="entry name" value="Glp_gephyrin"/>
    <property type="match status" value="1"/>
</dbReference>
<keyword evidence="14" id="KW-1185">Reference proteome</keyword>
<dbReference type="Pfam" id="PF03454">
    <property type="entry name" value="MoeA_C"/>
    <property type="match status" value="1"/>
</dbReference>
<evidence type="ECO:0000313" key="14">
    <source>
        <dbReference type="Proteomes" id="UP000632498"/>
    </source>
</evidence>
<dbReference type="InterPro" id="IPR036425">
    <property type="entry name" value="MoaB/Mog-like_dom_sf"/>
</dbReference>
<evidence type="ECO:0000256" key="5">
    <source>
        <dbReference type="ARBA" id="ARBA00022505"/>
    </source>
</evidence>
<evidence type="ECO:0000256" key="10">
    <source>
        <dbReference type="ARBA" id="ARBA00047317"/>
    </source>
</evidence>
<dbReference type="RefSeq" id="WP_188660186.1">
    <property type="nucleotide sequence ID" value="NZ_BMHV01000001.1"/>
</dbReference>
<comment type="function">
    <text evidence="2 11">Catalyzes the insertion of molybdate into adenylated molybdopterin with the concomitant release of AMP.</text>
</comment>
<dbReference type="Pfam" id="PF00994">
    <property type="entry name" value="MoCF_biosynth"/>
    <property type="match status" value="1"/>
</dbReference>
<evidence type="ECO:0000259" key="12">
    <source>
        <dbReference type="SMART" id="SM00852"/>
    </source>
</evidence>
<evidence type="ECO:0000256" key="4">
    <source>
        <dbReference type="ARBA" id="ARBA00010763"/>
    </source>
</evidence>
<evidence type="ECO:0000256" key="7">
    <source>
        <dbReference type="ARBA" id="ARBA00022723"/>
    </source>
</evidence>
<sequence>MSLIPLNDAFAKVEEGIRTLPAEMVSVADALGRVVAEDVAARLTQPPAPVSAMDGYAVVSSDIPEHPVSLKRIGESQAGGPFMGTVQSGQCVRIFTGAPLPAGTDAVIMQEDTEVDGDLITFKEVAFEGKFVRRAGLDFSKGDILIKKGQILSARDIGLLCAMNVPWVHVYRKPRVAILATGDELVMPGEALRDSQIISSNSLMVGAMVTAMGGEAINLGIADDSESSLRSMLAGVDGADLLVTSGGVSVGEYDLVRNVLGEEGLDIDVYRIAIKPGKPFMFGRIKDKPAMGLPGNPVSAYVTAFIFLRAALKKMQGLPFEQDKPIRAILGGAVKANGARQEFMRAVFAHNENGQLVATPYDKQDSAMLANLAHCEGFIIRPVNAPALDKGDETNVIYVRDSLLSV</sequence>
<evidence type="ECO:0000256" key="3">
    <source>
        <dbReference type="ARBA" id="ARBA00005046"/>
    </source>
</evidence>
<comment type="pathway">
    <text evidence="3 11">Cofactor biosynthesis; molybdopterin biosynthesis.</text>
</comment>
<dbReference type="Pfam" id="PF03453">
    <property type="entry name" value="MoeA_N"/>
    <property type="match status" value="1"/>
</dbReference>
<dbReference type="InterPro" id="IPR005110">
    <property type="entry name" value="MoeA_linker/N"/>
</dbReference>
<dbReference type="FunFam" id="3.40.980.10:FF:000004">
    <property type="entry name" value="Molybdopterin molybdenumtransferase"/>
    <property type="match status" value="1"/>
</dbReference>
<comment type="catalytic activity">
    <reaction evidence="10">
        <text>adenylyl-molybdopterin + molybdate = Mo-molybdopterin + AMP + H(+)</text>
        <dbReference type="Rhea" id="RHEA:35047"/>
        <dbReference type="ChEBI" id="CHEBI:15378"/>
        <dbReference type="ChEBI" id="CHEBI:36264"/>
        <dbReference type="ChEBI" id="CHEBI:62727"/>
        <dbReference type="ChEBI" id="CHEBI:71302"/>
        <dbReference type="ChEBI" id="CHEBI:456215"/>
        <dbReference type="EC" id="2.10.1.1"/>
    </reaction>
</comment>
<evidence type="ECO:0000256" key="9">
    <source>
        <dbReference type="ARBA" id="ARBA00023150"/>
    </source>
</evidence>
<dbReference type="Gene3D" id="3.90.105.10">
    <property type="entry name" value="Molybdopterin biosynthesis moea protein, domain 2"/>
    <property type="match status" value="1"/>
</dbReference>
<dbReference type="GO" id="GO:0061599">
    <property type="term" value="F:molybdopterin molybdotransferase activity"/>
    <property type="evidence" value="ECO:0007669"/>
    <property type="project" value="UniProtKB-UniRule"/>
</dbReference>
<reference evidence="13" key="1">
    <citation type="journal article" date="2014" name="Int. J. Syst. Evol. Microbiol.">
        <title>Complete genome sequence of Corynebacterium casei LMG S-19264T (=DSM 44701T), isolated from a smear-ripened cheese.</title>
        <authorList>
            <consortium name="US DOE Joint Genome Institute (JGI-PGF)"/>
            <person name="Walter F."/>
            <person name="Albersmeier A."/>
            <person name="Kalinowski J."/>
            <person name="Ruckert C."/>
        </authorList>
    </citation>
    <scope>NUCLEOTIDE SEQUENCE</scope>
    <source>
        <strain evidence="13">CGMCC 1.15254</strain>
    </source>
</reference>
<dbReference type="GO" id="GO:0046872">
    <property type="term" value="F:metal ion binding"/>
    <property type="evidence" value="ECO:0007669"/>
    <property type="project" value="UniProtKB-UniRule"/>
</dbReference>
<dbReference type="EMBL" id="BMHV01000001">
    <property type="protein sequence ID" value="GGF52365.1"/>
    <property type="molecule type" value="Genomic_DNA"/>
</dbReference>
<accession>A0A917F700</accession>
<evidence type="ECO:0000256" key="1">
    <source>
        <dbReference type="ARBA" id="ARBA00001946"/>
    </source>
</evidence>
<dbReference type="Gene3D" id="2.40.340.10">
    <property type="entry name" value="MoeA, C-terminal, domain IV"/>
    <property type="match status" value="1"/>
</dbReference>
<proteinExistence type="inferred from homology"/>
<dbReference type="InterPro" id="IPR001453">
    <property type="entry name" value="MoaB/Mog_dom"/>
</dbReference>
<protein>
    <recommendedName>
        <fullName evidence="11">Molybdopterin molybdenumtransferase</fullName>
        <ecNumber evidence="11">2.10.1.1</ecNumber>
    </recommendedName>
</protein>
<keyword evidence="7 11" id="KW-0479">Metal-binding</keyword>
<dbReference type="PANTHER" id="PTHR10192:SF5">
    <property type="entry name" value="GEPHYRIN"/>
    <property type="match status" value="1"/>
</dbReference>
<evidence type="ECO:0000256" key="11">
    <source>
        <dbReference type="RuleBase" id="RU365090"/>
    </source>
</evidence>
<dbReference type="Gene3D" id="3.40.980.10">
    <property type="entry name" value="MoaB/Mog-like domain"/>
    <property type="match status" value="1"/>
</dbReference>
<dbReference type="InterPro" id="IPR038987">
    <property type="entry name" value="MoeA-like"/>
</dbReference>
<dbReference type="InterPro" id="IPR008284">
    <property type="entry name" value="MoCF_biosynth_CS"/>
</dbReference>
<dbReference type="FunFam" id="2.170.190.11:FF:000001">
    <property type="entry name" value="Molybdopterin molybdenumtransferase"/>
    <property type="match status" value="1"/>
</dbReference>
<evidence type="ECO:0000256" key="2">
    <source>
        <dbReference type="ARBA" id="ARBA00002901"/>
    </source>
</evidence>
<feature type="domain" description="MoaB/Mog" evidence="12">
    <location>
        <begin position="177"/>
        <end position="314"/>
    </location>
</feature>
<keyword evidence="5 11" id="KW-0500">Molybdenum</keyword>
<dbReference type="AlphaFoldDB" id="A0A917F700"/>
<dbReference type="SUPFAM" id="SSF63882">
    <property type="entry name" value="MoeA N-terminal region -like"/>
    <property type="match status" value="1"/>
</dbReference>
<dbReference type="Proteomes" id="UP000632498">
    <property type="component" value="Unassembled WGS sequence"/>
</dbReference>
<dbReference type="InterPro" id="IPR036688">
    <property type="entry name" value="MoeA_C_domain_IV_sf"/>
</dbReference>
<dbReference type="PROSITE" id="PS01079">
    <property type="entry name" value="MOCF_BIOSYNTHESIS_2"/>
    <property type="match status" value="1"/>
</dbReference>
<name>A0A917F700_9PROT</name>
<dbReference type="PANTHER" id="PTHR10192">
    <property type="entry name" value="MOLYBDOPTERIN BIOSYNTHESIS PROTEIN"/>
    <property type="match status" value="1"/>
</dbReference>
<dbReference type="GO" id="GO:0005829">
    <property type="term" value="C:cytosol"/>
    <property type="evidence" value="ECO:0007669"/>
    <property type="project" value="TreeGrafter"/>
</dbReference>
<dbReference type="InterPro" id="IPR036135">
    <property type="entry name" value="MoeA_linker/N_sf"/>
</dbReference>
<evidence type="ECO:0000313" key="13">
    <source>
        <dbReference type="EMBL" id="GGF52365.1"/>
    </source>
</evidence>
<dbReference type="EC" id="2.10.1.1" evidence="11"/>
<keyword evidence="8 11" id="KW-0460">Magnesium</keyword>
<dbReference type="SMART" id="SM00852">
    <property type="entry name" value="MoCF_biosynth"/>
    <property type="match status" value="1"/>
</dbReference>
<dbReference type="CDD" id="cd00887">
    <property type="entry name" value="MoeA"/>
    <property type="match status" value="1"/>
</dbReference>
<keyword evidence="6 11" id="KW-0808">Transferase</keyword>
<dbReference type="SUPFAM" id="SSF53218">
    <property type="entry name" value="Molybdenum cofactor biosynthesis proteins"/>
    <property type="match status" value="1"/>
</dbReference>
<dbReference type="Gene3D" id="2.170.190.11">
    <property type="entry name" value="Molybdopterin biosynthesis moea protein, domain 3"/>
    <property type="match status" value="1"/>
</dbReference>
<reference evidence="13" key="2">
    <citation type="submission" date="2020-09" db="EMBL/GenBank/DDBJ databases">
        <authorList>
            <person name="Sun Q."/>
            <person name="Zhou Y."/>
        </authorList>
    </citation>
    <scope>NUCLEOTIDE SEQUENCE</scope>
    <source>
        <strain evidence="13">CGMCC 1.15254</strain>
    </source>
</reference>
<comment type="cofactor">
    <cofactor evidence="1 11">
        <name>Mg(2+)</name>
        <dbReference type="ChEBI" id="CHEBI:18420"/>
    </cofactor>
</comment>
<organism evidence="13 14">
    <name type="scientific">Terasakiella brassicae</name>
    <dbReference type="NCBI Taxonomy" id="1634917"/>
    <lineage>
        <taxon>Bacteria</taxon>
        <taxon>Pseudomonadati</taxon>
        <taxon>Pseudomonadota</taxon>
        <taxon>Alphaproteobacteria</taxon>
        <taxon>Rhodospirillales</taxon>
        <taxon>Terasakiellaceae</taxon>
        <taxon>Terasakiella</taxon>
    </lineage>
</organism>
<comment type="similarity">
    <text evidence="4 11">Belongs to the MoeA family.</text>
</comment>
<evidence type="ECO:0000256" key="6">
    <source>
        <dbReference type="ARBA" id="ARBA00022679"/>
    </source>
</evidence>
<keyword evidence="9 11" id="KW-0501">Molybdenum cofactor biosynthesis</keyword>
<comment type="caution">
    <text evidence="13">The sequence shown here is derived from an EMBL/GenBank/DDBJ whole genome shotgun (WGS) entry which is preliminary data.</text>
</comment>
<gene>
    <name evidence="13" type="primary">moeA</name>
    <name evidence="13" type="ORF">GCM10011332_02060</name>
</gene>
<dbReference type="GO" id="GO:0006777">
    <property type="term" value="P:Mo-molybdopterin cofactor biosynthetic process"/>
    <property type="evidence" value="ECO:0007669"/>
    <property type="project" value="UniProtKB-UniRule"/>
</dbReference>
<evidence type="ECO:0000256" key="8">
    <source>
        <dbReference type="ARBA" id="ARBA00022842"/>
    </source>
</evidence>
<dbReference type="SUPFAM" id="SSF63867">
    <property type="entry name" value="MoeA C-terminal domain-like"/>
    <property type="match status" value="1"/>
</dbReference>
<dbReference type="InterPro" id="IPR005111">
    <property type="entry name" value="MoeA_C_domain_IV"/>
</dbReference>